<dbReference type="RefSeq" id="WP_131415658.1">
    <property type="nucleotide sequence ID" value="NZ_SJXE01000005.1"/>
</dbReference>
<sequence>MNPDLLKIIHDFQEKVKEANERLKKHLGTDEPHNWGPPIEQVGVLGGKHKYFFHGIGCAVHLSEKDIVDFDYGANGRIDGFDEWRLCGFFEARQKTYPNITECDVKRWFKEAIECSEIKKSESREYGNLYYLVQNT</sequence>
<dbReference type="Proteomes" id="UP000292554">
    <property type="component" value="Unassembled WGS sequence"/>
</dbReference>
<dbReference type="Pfam" id="PF21837">
    <property type="entry name" value="DUF6896"/>
    <property type="match status" value="1"/>
</dbReference>
<proteinExistence type="predicted"/>
<dbReference type="InterPro" id="IPR054191">
    <property type="entry name" value="DUF6896"/>
</dbReference>
<feature type="domain" description="DUF6896" evidence="1">
    <location>
        <begin position="5"/>
        <end position="132"/>
    </location>
</feature>
<accession>A0ABY2AJU6</accession>
<evidence type="ECO:0000313" key="3">
    <source>
        <dbReference type="Proteomes" id="UP000292554"/>
    </source>
</evidence>
<keyword evidence="3" id="KW-1185">Reference proteome</keyword>
<evidence type="ECO:0000313" key="2">
    <source>
        <dbReference type="EMBL" id="TCI02849.1"/>
    </source>
</evidence>
<gene>
    <name evidence="2" type="ORF">EZV61_11160</name>
</gene>
<protein>
    <recommendedName>
        <fullName evidence="1">DUF6896 domain-containing protein</fullName>
    </recommendedName>
</protein>
<comment type="caution">
    <text evidence="2">The sequence shown here is derived from an EMBL/GenBank/DDBJ whole genome shotgun (WGS) entry which is preliminary data.</text>
</comment>
<organism evidence="2 3">
    <name type="scientific">Corallincola luteus</name>
    <dbReference type="NCBI Taxonomy" id="1775177"/>
    <lineage>
        <taxon>Bacteria</taxon>
        <taxon>Pseudomonadati</taxon>
        <taxon>Pseudomonadota</taxon>
        <taxon>Gammaproteobacteria</taxon>
        <taxon>Alteromonadales</taxon>
        <taxon>Psychromonadaceae</taxon>
        <taxon>Corallincola</taxon>
    </lineage>
</organism>
<name>A0ABY2AJU6_9GAMM</name>
<dbReference type="EMBL" id="SJXE01000005">
    <property type="protein sequence ID" value="TCI02849.1"/>
    <property type="molecule type" value="Genomic_DNA"/>
</dbReference>
<evidence type="ECO:0000259" key="1">
    <source>
        <dbReference type="Pfam" id="PF21837"/>
    </source>
</evidence>
<reference evidence="2 3" key="1">
    <citation type="submission" date="2019-02" db="EMBL/GenBank/DDBJ databases">
        <title>Corallincola luteus sp. nov., a marine bacterium isolated from surface sediment of Bohai Sea in China.</title>
        <authorList>
            <person name="Ren Q."/>
        </authorList>
    </citation>
    <scope>NUCLEOTIDE SEQUENCE [LARGE SCALE GENOMIC DNA]</scope>
    <source>
        <strain evidence="2 3">DASS28</strain>
    </source>
</reference>